<dbReference type="Proteomes" id="UP000783588">
    <property type="component" value="Unassembled WGS sequence"/>
</dbReference>
<dbReference type="InterPro" id="IPR021354">
    <property type="entry name" value="DUF2975"/>
</dbReference>
<dbReference type="EMBL" id="JAHLQI010000002">
    <property type="protein sequence ID" value="MBU5489780.1"/>
    <property type="molecule type" value="Genomic_DNA"/>
</dbReference>
<feature type="transmembrane region" description="Helical" evidence="1">
    <location>
        <begin position="22"/>
        <end position="42"/>
    </location>
</feature>
<keyword evidence="1" id="KW-0472">Membrane</keyword>
<sequence length="201" mass="22265">MSEQAKRSVQARCEDIGLVTRAAFWLYGAYVLALLGVGIWMLTQGADQFSLHVTQTQNGAIGQGFFRNMLEIDFSRSSLRADAAQQAKLAYLIGFFTAWIAKVLFCGILYQVRSIFRSIAQEQTPFVLKNCQALRRIGILIPVISVIRQMCPLVLMLCGIGEGGTGSLIQIDQWLIGGVVLSLSYIFEYGTILQKESDETV</sequence>
<proteinExistence type="predicted"/>
<feature type="transmembrane region" description="Helical" evidence="1">
    <location>
        <begin position="167"/>
        <end position="187"/>
    </location>
</feature>
<dbReference type="Pfam" id="PF11188">
    <property type="entry name" value="DUF2975"/>
    <property type="match status" value="1"/>
</dbReference>
<name>A0ABS6EQ29_9FIRM</name>
<organism evidence="2 3">
    <name type="scientific">Butyricicoccus intestinisimiae</name>
    <dbReference type="NCBI Taxonomy" id="2841509"/>
    <lineage>
        <taxon>Bacteria</taxon>
        <taxon>Bacillati</taxon>
        <taxon>Bacillota</taxon>
        <taxon>Clostridia</taxon>
        <taxon>Eubacteriales</taxon>
        <taxon>Butyricicoccaceae</taxon>
        <taxon>Butyricicoccus</taxon>
    </lineage>
</organism>
<evidence type="ECO:0000313" key="3">
    <source>
        <dbReference type="Proteomes" id="UP000783588"/>
    </source>
</evidence>
<evidence type="ECO:0000313" key="2">
    <source>
        <dbReference type="EMBL" id="MBU5489780.1"/>
    </source>
</evidence>
<evidence type="ECO:0000256" key="1">
    <source>
        <dbReference type="SAM" id="Phobius"/>
    </source>
</evidence>
<comment type="caution">
    <text evidence="2">The sequence shown here is derived from an EMBL/GenBank/DDBJ whole genome shotgun (WGS) entry which is preliminary data.</text>
</comment>
<keyword evidence="1" id="KW-1133">Transmembrane helix</keyword>
<gene>
    <name evidence="2" type="ORF">KQI75_03930</name>
</gene>
<protein>
    <submittedName>
        <fullName evidence="2">DUF2975 domain-containing protein</fullName>
    </submittedName>
</protein>
<dbReference type="RefSeq" id="WP_216469436.1">
    <property type="nucleotide sequence ID" value="NZ_JAHLQI010000002.1"/>
</dbReference>
<keyword evidence="1" id="KW-0812">Transmembrane</keyword>
<feature type="transmembrane region" description="Helical" evidence="1">
    <location>
        <begin position="133"/>
        <end position="155"/>
    </location>
</feature>
<accession>A0ABS6EQ29</accession>
<keyword evidence="3" id="KW-1185">Reference proteome</keyword>
<feature type="transmembrane region" description="Helical" evidence="1">
    <location>
        <begin position="89"/>
        <end position="112"/>
    </location>
</feature>
<reference evidence="2 3" key="1">
    <citation type="submission" date="2021-06" db="EMBL/GenBank/DDBJ databases">
        <authorList>
            <person name="Sun Q."/>
            <person name="Li D."/>
        </authorList>
    </citation>
    <scope>NUCLEOTIDE SEQUENCE [LARGE SCALE GENOMIC DNA]</scope>
    <source>
        <strain evidence="2 3">MSJd-7</strain>
    </source>
</reference>